<dbReference type="HOGENOM" id="CLU_540415_0_0_10"/>
<dbReference type="Gene3D" id="3.20.20.70">
    <property type="entry name" value="Aldolase class I"/>
    <property type="match status" value="2"/>
</dbReference>
<evidence type="ECO:0000313" key="14">
    <source>
        <dbReference type="EMBL" id="EHB93350.1"/>
    </source>
</evidence>
<evidence type="ECO:0000259" key="13">
    <source>
        <dbReference type="Pfam" id="PF02581"/>
    </source>
</evidence>
<dbReference type="NCBIfam" id="TIGR00693">
    <property type="entry name" value="thiE"/>
    <property type="match status" value="1"/>
</dbReference>
<gene>
    <name evidence="9" type="primary">thiE</name>
    <name evidence="14" type="ORF">HMPREF9450_00121</name>
</gene>
<feature type="binding site" evidence="9">
    <location>
        <position position="422"/>
    </location>
    <ligand>
        <name>4-amino-2-methyl-5-(diphosphooxymethyl)pyrimidine</name>
        <dbReference type="ChEBI" id="CHEBI:57841"/>
    </ligand>
</feature>
<comment type="pathway">
    <text evidence="1 9 11">Cofactor biosynthesis; thiamine diphosphate biosynthesis; thiamine phosphate from 4-amino-2-methyl-5-diphosphomethylpyrimidine and 4-methyl-5-(2-phosphoethyl)-thiazole: step 1/1.</text>
</comment>
<dbReference type="PATRIC" id="fig|742725.3.peg.136"/>
<evidence type="ECO:0000256" key="1">
    <source>
        <dbReference type="ARBA" id="ARBA00005165"/>
    </source>
</evidence>
<dbReference type="GO" id="GO:0009229">
    <property type="term" value="P:thiamine diphosphate biosynthetic process"/>
    <property type="evidence" value="ECO:0007669"/>
    <property type="project" value="UniProtKB-UniRule"/>
</dbReference>
<dbReference type="GeneID" id="92816547"/>
<dbReference type="STRING" id="742725.HMPREF9450_00121"/>
<feature type="binding site" evidence="9">
    <location>
        <position position="354"/>
    </location>
    <ligand>
        <name>4-amino-2-methyl-5-(diphosphooxymethyl)pyrimidine</name>
        <dbReference type="ChEBI" id="CHEBI:57841"/>
    </ligand>
</feature>
<feature type="binding site" evidence="9">
    <location>
        <position position="374"/>
    </location>
    <ligand>
        <name>Mg(2+)</name>
        <dbReference type="ChEBI" id="CHEBI:18420"/>
    </ligand>
</feature>
<name>G5H5B1_9BACT</name>
<dbReference type="PANTHER" id="PTHR20857:SF15">
    <property type="entry name" value="THIAMINE-PHOSPHATE SYNTHASE"/>
    <property type="match status" value="1"/>
</dbReference>
<keyword evidence="2 9" id="KW-0808">Transferase</keyword>
<dbReference type="Pfam" id="PF02581">
    <property type="entry name" value="TMP-TENI"/>
    <property type="match status" value="1"/>
</dbReference>
<dbReference type="InterPro" id="IPR022998">
    <property type="entry name" value="ThiamineP_synth_TenI"/>
</dbReference>
<comment type="function">
    <text evidence="9">Condenses 4-methyl-5-(beta-hydroxyethyl)thiazole monophosphate (THZ-P) and 2-methyl-4-amino-5-hydroxymethyl pyrimidine pyrophosphate (HMP-PP) to form thiamine monophosphate (TMP).</text>
</comment>
<evidence type="ECO:0000256" key="4">
    <source>
        <dbReference type="ARBA" id="ARBA00022842"/>
    </source>
</evidence>
<evidence type="ECO:0000256" key="8">
    <source>
        <dbReference type="ARBA" id="ARBA00047883"/>
    </source>
</evidence>
<proteinExistence type="inferred from homology"/>
<dbReference type="EMBL" id="ADLD01000003">
    <property type="protein sequence ID" value="EHB93350.1"/>
    <property type="molecule type" value="Genomic_DNA"/>
</dbReference>
<feature type="binding site" evidence="9">
    <location>
        <position position="393"/>
    </location>
    <ligand>
        <name>4-amino-2-methyl-5-(diphosphooxymethyl)pyrimidine</name>
        <dbReference type="ChEBI" id="CHEBI:57841"/>
    </ligand>
</feature>
<dbReference type="CDD" id="cd00564">
    <property type="entry name" value="TMP_TenI"/>
    <property type="match status" value="2"/>
</dbReference>
<evidence type="ECO:0000256" key="12">
    <source>
        <dbReference type="SAM" id="MobiDB-lite"/>
    </source>
</evidence>
<keyword evidence="3 9" id="KW-0479">Metal-binding</keyword>
<evidence type="ECO:0000256" key="10">
    <source>
        <dbReference type="RuleBase" id="RU003826"/>
    </source>
</evidence>
<evidence type="ECO:0000256" key="3">
    <source>
        <dbReference type="ARBA" id="ARBA00022723"/>
    </source>
</evidence>
<feature type="binding site" evidence="9">
    <location>
        <begin position="419"/>
        <end position="421"/>
    </location>
    <ligand>
        <name>2-[(2R,5Z)-2-carboxy-4-methylthiazol-5(2H)-ylidene]ethyl phosphate</name>
        <dbReference type="ChEBI" id="CHEBI:62899"/>
    </ligand>
</feature>
<reference evidence="14 15" key="1">
    <citation type="submission" date="2011-08" db="EMBL/GenBank/DDBJ databases">
        <title>The Genome Sequence of Alistipes indistinctus YIT 12060.</title>
        <authorList>
            <consortium name="The Broad Institute Genome Sequencing Platform"/>
            <person name="Earl A."/>
            <person name="Ward D."/>
            <person name="Feldgarden M."/>
            <person name="Gevers D."/>
            <person name="Morotomi M."/>
            <person name="Young S.K."/>
            <person name="Zeng Q."/>
            <person name="Gargeya S."/>
            <person name="Fitzgerald M."/>
            <person name="Haas B."/>
            <person name="Abouelleil A."/>
            <person name="Alvarado L."/>
            <person name="Arachchi H.M."/>
            <person name="Berlin A."/>
            <person name="Brown A."/>
            <person name="Chapman S.B."/>
            <person name="Chen Z."/>
            <person name="Dunbar C."/>
            <person name="Freedman E."/>
            <person name="Gearin G."/>
            <person name="Gellesch M."/>
            <person name="Goldberg J."/>
            <person name="Griggs A."/>
            <person name="Gujja S."/>
            <person name="Heiman D."/>
            <person name="Howarth C."/>
            <person name="Larson L."/>
            <person name="Lui A."/>
            <person name="MacDonald P.J.P."/>
            <person name="Montmayeur A."/>
            <person name="Murphy C."/>
            <person name="Neiman D."/>
            <person name="Pearson M."/>
            <person name="Priest M."/>
            <person name="Roberts A."/>
            <person name="Saif S."/>
            <person name="Shea T."/>
            <person name="Shenoy N."/>
            <person name="Sisk P."/>
            <person name="Stolte C."/>
            <person name="Sykes S."/>
            <person name="Wortman J."/>
            <person name="Nusbaum C."/>
            <person name="Birren B."/>
        </authorList>
    </citation>
    <scope>NUCLEOTIDE SEQUENCE [LARGE SCALE GENOMIC DNA]</scope>
    <source>
        <strain evidence="14 15">YIT 12060</strain>
    </source>
</reference>
<dbReference type="HAMAP" id="MF_00097">
    <property type="entry name" value="TMP_synthase"/>
    <property type="match status" value="1"/>
</dbReference>
<feature type="binding site" evidence="9">
    <location>
        <begin position="322"/>
        <end position="326"/>
    </location>
    <ligand>
        <name>4-amino-2-methyl-5-(diphosphooxymethyl)pyrimidine</name>
        <dbReference type="ChEBI" id="CHEBI:57841"/>
    </ligand>
</feature>
<dbReference type="InterPro" id="IPR034291">
    <property type="entry name" value="TMP_synthase"/>
</dbReference>
<protein>
    <recommendedName>
        <fullName evidence="9">Thiamine-phosphate synthase</fullName>
        <shortName evidence="9">TP synthase</shortName>
        <shortName evidence="9">TPS</shortName>
        <ecNumber evidence="9">2.5.1.3</ecNumber>
    </recommendedName>
    <alternativeName>
        <fullName evidence="9">Thiamine-phosphate pyrophosphorylase</fullName>
        <shortName evidence="9">TMP pyrophosphorylase</shortName>
        <shortName evidence="9">TMP-PPase</shortName>
    </alternativeName>
</protein>
<accession>G5H5B1</accession>
<feature type="domain" description="Thiamine phosphate synthase/TenI" evidence="13">
    <location>
        <begin position="307"/>
        <end position="478"/>
    </location>
</feature>
<keyword evidence="5 9" id="KW-0784">Thiamine biosynthesis</keyword>
<evidence type="ECO:0000256" key="11">
    <source>
        <dbReference type="RuleBase" id="RU004253"/>
    </source>
</evidence>
<dbReference type="EC" id="2.5.1.3" evidence="9"/>
<dbReference type="GO" id="GO:0000287">
    <property type="term" value="F:magnesium ion binding"/>
    <property type="evidence" value="ECO:0007669"/>
    <property type="project" value="UniProtKB-UniRule"/>
</dbReference>
<evidence type="ECO:0000256" key="9">
    <source>
        <dbReference type="HAMAP-Rule" id="MF_00097"/>
    </source>
</evidence>
<dbReference type="InterPro" id="IPR013785">
    <property type="entry name" value="Aldolase_TIM"/>
</dbReference>
<organism evidence="14 15">
    <name type="scientific">Alistipes indistinctus YIT 12060</name>
    <dbReference type="NCBI Taxonomy" id="742725"/>
    <lineage>
        <taxon>Bacteria</taxon>
        <taxon>Pseudomonadati</taxon>
        <taxon>Bacteroidota</taxon>
        <taxon>Bacteroidia</taxon>
        <taxon>Bacteroidales</taxon>
        <taxon>Rikenellaceae</taxon>
        <taxon>Alistipes</taxon>
    </lineage>
</organism>
<feature type="compositionally biased region" description="Low complexity" evidence="12">
    <location>
        <begin position="116"/>
        <end position="125"/>
    </location>
</feature>
<comment type="caution">
    <text evidence="14">The sequence shown here is derived from an EMBL/GenBank/DDBJ whole genome shotgun (WGS) entry which is preliminary data.</text>
</comment>
<feature type="region of interest" description="Disordered" evidence="12">
    <location>
        <begin position="242"/>
        <end position="273"/>
    </location>
</feature>
<feature type="region of interest" description="Disordered" evidence="12">
    <location>
        <begin position="100"/>
        <end position="134"/>
    </location>
</feature>
<evidence type="ECO:0000256" key="5">
    <source>
        <dbReference type="ARBA" id="ARBA00022977"/>
    </source>
</evidence>
<evidence type="ECO:0000313" key="15">
    <source>
        <dbReference type="Proteomes" id="UP000006008"/>
    </source>
</evidence>
<dbReference type="InterPro" id="IPR036206">
    <property type="entry name" value="ThiamineP_synth_sf"/>
</dbReference>
<comment type="catalytic activity">
    <reaction evidence="7 9 10">
        <text>2-(2-carboxy-4-methylthiazol-5-yl)ethyl phosphate + 4-amino-2-methyl-5-(diphosphooxymethyl)pyrimidine + 2 H(+) = thiamine phosphate + CO2 + diphosphate</text>
        <dbReference type="Rhea" id="RHEA:47848"/>
        <dbReference type="ChEBI" id="CHEBI:15378"/>
        <dbReference type="ChEBI" id="CHEBI:16526"/>
        <dbReference type="ChEBI" id="CHEBI:33019"/>
        <dbReference type="ChEBI" id="CHEBI:37575"/>
        <dbReference type="ChEBI" id="CHEBI:57841"/>
        <dbReference type="ChEBI" id="CHEBI:62890"/>
        <dbReference type="EC" id="2.5.1.3"/>
    </reaction>
</comment>
<comment type="catalytic activity">
    <reaction evidence="6 9 10">
        <text>4-methyl-5-(2-phosphooxyethyl)-thiazole + 4-amino-2-methyl-5-(diphosphooxymethyl)pyrimidine + H(+) = thiamine phosphate + diphosphate</text>
        <dbReference type="Rhea" id="RHEA:22328"/>
        <dbReference type="ChEBI" id="CHEBI:15378"/>
        <dbReference type="ChEBI" id="CHEBI:33019"/>
        <dbReference type="ChEBI" id="CHEBI:37575"/>
        <dbReference type="ChEBI" id="CHEBI:57841"/>
        <dbReference type="ChEBI" id="CHEBI:58296"/>
        <dbReference type="EC" id="2.5.1.3"/>
    </reaction>
</comment>
<dbReference type="GO" id="GO:0009228">
    <property type="term" value="P:thiamine biosynthetic process"/>
    <property type="evidence" value="ECO:0007669"/>
    <property type="project" value="UniProtKB-KW"/>
</dbReference>
<evidence type="ECO:0000256" key="2">
    <source>
        <dbReference type="ARBA" id="ARBA00022679"/>
    </source>
</evidence>
<dbReference type="SUPFAM" id="SSF51391">
    <property type="entry name" value="Thiamin phosphate synthase"/>
    <property type="match status" value="2"/>
</dbReference>
<feature type="binding site" evidence="9">
    <location>
        <position position="355"/>
    </location>
    <ligand>
        <name>Mg(2+)</name>
        <dbReference type="ChEBI" id="CHEBI:18420"/>
    </ligand>
</feature>
<sequence>MDTPLHFPLGKPVAITLPRCYDGEAEALCALLDAGAPVIHIRKPDAPAAQVEALLRQLRDAGADMTRLTLHHDAALARRYGLGGIHLREGALREWLRQHPDKRHATAQGASAPDVQKTQTQQTQQGNDTYTPRLSAPAHSWEEAARLAPLCDYVTLSPLFDSVSKPGYLAGIDPADACRRLRRRTDETAKPIPAAIPAELPVSGSGSRIIALGGITPDNISVARAAAFDGAAVIGAVWTTEWLGTGPQPDPKNSDRTPSPGNRPPAGTPSHDISRIDLTATLSNYQRLTRRWQAAGGTLQFISDGDPAAAEAFLQGGGRWVQLRMKDTPAEGIIARGREILALCRRYDALLIVNDDPRLAKAIGADGVHLGQNDTPPDEARIILGRQAIIGCTANTFAHIARIAQSSADYIGLGPFRYTTTKKNLSPILGEEGYRRILRQMARAGIRLPVAAIGGITEEDVPQVMACGVNGIALSGAISRAGEIAAATARFTELVAAHRTIVTP</sequence>
<evidence type="ECO:0000256" key="6">
    <source>
        <dbReference type="ARBA" id="ARBA00047334"/>
    </source>
</evidence>
<dbReference type="PANTHER" id="PTHR20857">
    <property type="entry name" value="THIAMINE-PHOSPHATE PYROPHOSPHORYLASE"/>
    <property type="match status" value="1"/>
</dbReference>
<comment type="caution">
    <text evidence="9">Lacks conserved residue(s) required for the propagation of feature annotation.</text>
</comment>
<dbReference type="GO" id="GO:0004789">
    <property type="term" value="F:thiamine-phosphate diphosphorylase activity"/>
    <property type="evidence" value="ECO:0007669"/>
    <property type="project" value="UniProtKB-UniRule"/>
</dbReference>
<dbReference type="GO" id="GO:0005737">
    <property type="term" value="C:cytoplasm"/>
    <property type="evidence" value="ECO:0007669"/>
    <property type="project" value="TreeGrafter"/>
</dbReference>
<dbReference type="AlphaFoldDB" id="G5H5B1"/>
<dbReference type="NCBIfam" id="NF000736">
    <property type="entry name" value="PRK00043.2-3"/>
    <property type="match status" value="1"/>
</dbReference>
<dbReference type="UniPathway" id="UPA00060">
    <property type="reaction ID" value="UER00141"/>
</dbReference>
<dbReference type="eggNOG" id="COG0352">
    <property type="taxonomic scope" value="Bacteria"/>
</dbReference>
<comment type="similarity">
    <text evidence="9 10">Belongs to the thiamine-phosphate synthase family.</text>
</comment>
<keyword evidence="4 9" id="KW-0460">Magnesium</keyword>
<dbReference type="Proteomes" id="UP000006008">
    <property type="component" value="Unassembled WGS sequence"/>
</dbReference>
<comment type="catalytic activity">
    <reaction evidence="8 9 10">
        <text>2-[(2R,5Z)-2-carboxy-4-methylthiazol-5(2H)-ylidene]ethyl phosphate + 4-amino-2-methyl-5-(diphosphooxymethyl)pyrimidine + 2 H(+) = thiamine phosphate + CO2 + diphosphate</text>
        <dbReference type="Rhea" id="RHEA:47844"/>
        <dbReference type="ChEBI" id="CHEBI:15378"/>
        <dbReference type="ChEBI" id="CHEBI:16526"/>
        <dbReference type="ChEBI" id="CHEBI:33019"/>
        <dbReference type="ChEBI" id="CHEBI:37575"/>
        <dbReference type="ChEBI" id="CHEBI:57841"/>
        <dbReference type="ChEBI" id="CHEBI:62899"/>
        <dbReference type="EC" id="2.5.1.3"/>
    </reaction>
</comment>
<feature type="binding site" evidence="9">
    <location>
        <position position="455"/>
    </location>
    <ligand>
        <name>2-[(2R,5Z)-2-carboxy-4-methylthiazol-5(2H)-ylidene]ethyl phosphate</name>
        <dbReference type="ChEBI" id="CHEBI:62899"/>
    </ligand>
</feature>
<dbReference type="RefSeq" id="WP_009132927.1">
    <property type="nucleotide sequence ID" value="NZ_CP102250.1"/>
</dbReference>
<keyword evidence="15" id="KW-1185">Reference proteome</keyword>
<evidence type="ECO:0000256" key="7">
    <source>
        <dbReference type="ARBA" id="ARBA00047851"/>
    </source>
</evidence>
<comment type="cofactor">
    <cofactor evidence="9">
        <name>Mg(2+)</name>
        <dbReference type="ChEBI" id="CHEBI:18420"/>
    </cofactor>
    <text evidence="9">Binds 1 Mg(2+) ion per subunit.</text>
</comment>